<sequence length="169" mass="17767">MRDFLDAALGFPAVLFSFALIVVIGFWLLVAFGVVDLDALPAAEVSGFVAAGWFAALAGSVLLPALGWVVLAAALAVGLGAAFLVRRLTPAPEKVPSRHDFVGQICVIRTQSVSTDFGQAEIRAVDGSTSVIQVRQTGADSFRAGGAALIFQYDAEGEFFWVMPYEGGL</sequence>
<proteinExistence type="predicted"/>
<dbReference type="EMBL" id="SZQA01000004">
    <property type="protein sequence ID" value="TKK90205.1"/>
    <property type="molecule type" value="Genomic_DNA"/>
</dbReference>
<evidence type="ECO:0000256" key="1">
    <source>
        <dbReference type="SAM" id="Phobius"/>
    </source>
</evidence>
<name>A0A4U3ML14_9ACTN</name>
<comment type="caution">
    <text evidence="2">The sequence shown here is derived from an EMBL/GenBank/DDBJ whole genome shotgun (WGS) entry which is preliminary data.</text>
</comment>
<reference evidence="2 3" key="1">
    <citation type="submission" date="2019-04" db="EMBL/GenBank/DDBJ databases">
        <title>Herbidospora sp. NEAU-GS14.nov., a novel actinomycete isolated from soil.</title>
        <authorList>
            <person name="Han L."/>
        </authorList>
    </citation>
    <scope>NUCLEOTIDE SEQUENCE [LARGE SCALE GENOMIC DNA]</scope>
    <source>
        <strain evidence="2 3">NEAU-GS14</strain>
    </source>
</reference>
<dbReference type="RefSeq" id="WP_137246250.1">
    <property type="nucleotide sequence ID" value="NZ_SZQA01000004.1"/>
</dbReference>
<keyword evidence="1" id="KW-0812">Transmembrane</keyword>
<keyword evidence="1" id="KW-0472">Membrane</keyword>
<accession>A0A4U3ML14</accession>
<dbReference type="AlphaFoldDB" id="A0A4U3ML14"/>
<feature type="transmembrane region" description="Helical" evidence="1">
    <location>
        <begin position="7"/>
        <end position="32"/>
    </location>
</feature>
<protein>
    <recommendedName>
        <fullName evidence="4">DUF1449 family protein</fullName>
    </recommendedName>
</protein>
<keyword evidence="1" id="KW-1133">Transmembrane helix</keyword>
<dbReference type="OrthoDB" id="3388214at2"/>
<dbReference type="Proteomes" id="UP000308705">
    <property type="component" value="Unassembled WGS sequence"/>
</dbReference>
<gene>
    <name evidence="2" type="ORF">FDA94_07255</name>
</gene>
<evidence type="ECO:0000313" key="2">
    <source>
        <dbReference type="EMBL" id="TKK90205.1"/>
    </source>
</evidence>
<evidence type="ECO:0008006" key="4">
    <source>
        <dbReference type="Google" id="ProtNLM"/>
    </source>
</evidence>
<keyword evidence="3" id="KW-1185">Reference proteome</keyword>
<organism evidence="2 3">
    <name type="scientific">Herbidospora galbida</name>
    <dbReference type="NCBI Taxonomy" id="2575442"/>
    <lineage>
        <taxon>Bacteria</taxon>
        <taxon>Bacillati</taxon>
        <taxon>Actinomycetota</taxon>
        <taxon>Actinomycetes</taxon>
        <taxon>Streptosporangiales</taxon>
        <taxon>Streptosporangiaceae</taxon>
        <taxon>Herbidospora</taxon>
    </lineage>
</organism>
<evidence type="ECO:0000313" key="3">
    <source>
        <dbReference type="Proteomes" id="UP000308705"/>
    </source>
</evidence>
<feature type="transmembrane region" description="Helical" evidence="1">
    <location>
        <begin position="52"/>
        <end position="85"/>
    </location>
</feature>